<evidence type="ECO:0000256" key="3">
    <source>
        <dbReference type="ARBA" id="ARBA00022450"/>
    </source>
</evidence>
<keyword evidence="6" id="KW-0045">Antibiotic biosynthesis</keyword>
<evidence type="ECO:0000256" key="9">
    <source>
        <dbReference type="PROSITE-ProRule" id="PRU01363"/>
    </source>
</evidence>
<comment type="cofactor">
    <cofactor evidence="1">
        <name>pantetheine 4'-phosphate</name>
        <dbReference type="ChEBI" id="CHEBI:47942"/>
    </cofactor>
</comment>
<evidence type="ECO:0000313" key="14">
    <source>
        <dbReference type="EMBL" id="NGO67240.1"/>
    </source>
</evidence>
<dbReference type="InterPro" id="IPR029058">
    <property type="entry name" value="AB_hydrolase_fold"/>
</dbReference>
<dbReference type="CDD" id="cd08956">
    <property type="entry name" value="KR_3_FAS_SDR_x"/>
    <property type="match status" value="1"/>
</dbReference>
<dbReference type="Pfam" id="PF14765">
    <property type="entry name" value="PS-DH"/>
    <property type="match status" value="1"/>
</dbReference>
<dbReference type="Pfam" id="PF08990">
    <property type="entry name" value="Docking"/>
    <property type="match status" value="1"/>
</dbReference>
<reference evidence="14 15" key="1">
    <citation type="submission" date="2020-02" db="EMBL/GenBank/DDBJ databases">
        <title>Whole-genome analyses of novel actinobacteria.</title>
        <authorList>
            <person name="Sahin N."/>
            <person name="Tatar D."/>
        </authorList>
    </citation>
    <scope>NUCLEOTIDE SEQUENCE [LARGE SCALE GENOMIC DNA]</scope>
    <source>
        <strain evidence="14 15">SB3404</strain>
    </source>
</reference>
<dbReference type="InterPro" id="IPR015083">
    <property type="entry name" value="NorB/c/GfsB-D-like_docking"/>
</dbReference>
<dbReference type="GO" id="GO:0031177">
    <property type="term" value="F:phosphopantetheine binding"/>
    <property type="evidence" value="ECO:0007669"/>
    <property type="project" value="InterPro"/>
</dbReference>
<keyword evidence="15" id="KW-1185">Reference proteome</keyword>
<evidence type="ECO:0000256" key="5">
    <source>
        <dbReference type="ARBA" id="ARBA00022679"/>
    </source>
</evidence>
<dbReference type="InterPro" id="IPR013968">
    <property type="entry name" value="PKS_KR"/>
</dbReference>
<dbReference type="SMART" id="SM00824">
    <property type="entry name" value="PKS_TE"/>
    <property type="match status" value="1"/>
</dbReference>
<dbReference type="Proteomes" id="UP000477722">
    <property type="component" value="Unassembled WGS sequence"/>
</dbReference>
<dbReference type="InterPro" id="IPR001227">
    <property type="entry name" value="Ac_transferase_dom_sf"/>
</dbReference>
<dbReference type="InterPro" id="IPR032821">
    <property type="entry name" value="PKS_assoc"/>
</dbReference>
<comment type="caution">
    <text evidence="14">The sequence shown here is derived from an EMBL/GenBank/DDBJ whole genome shotgun (WGS) entry which is preliminary data.</text>
</comment>
<evidence type="ECO:0000256" key="10">
    <source>
        <dbReference type="SAM" id="MobiDB-lite"/>
    </source>
</evidence>
<keyword evidence="3" id="KW-0596">Phosphopantetheine</keyword>
<dbReference type="InterPro" id="IPR049552">
    <property type="entry name" value="PKS_DH_N"/>
</dbReference>
<dbReference type="GO" id="GO:0004312">
    <property type="term" value="F:fatty acid synthase activity"/>
    <property type="evidence" value="ECO:0007669"/>
    <property type="project" value="TreeGrafter"/>
</dbReference>
<dbReference type="FunFam" id="3.40.47.10:FF:000019">
    <property type="entry name" value="Polyketide synthase type I"/>
    <property type="match status" value="1"/>
</dbReference>
<evidence type="ECO:0000256" key="8">
    <source>
        <dbReference type="ARBA" id="ARBA00023315"/>
    </source>
</evidence>
<keyword evidence="8 14" id="KW-0012">Acyltransferase</keyword>
<dbReference type="Pfam" id="PF00975">
    <property type="entry name" value="Thioesterase"/>
    <property type="match status" value="1"/>
</dbReference>
<dbReference type="InterPro" id="IPR049900">
    <property type="entry name" value="PKS_mFAS_DH"/>
</dbReference>
<dbReference type="EMBL" id="JAAKZZ010000012">
    <property type="protein sequence ID" value="NGO67240.1"/>
    <property type="molecule type" value="Genomic_DNA"/>
</dbReference>
<dbReference type="InterPro" id="IPR014030">
    <property type="entry name" value="Ketoacyl_synth_N"/>
</dbReference>
<dbReference type="InterPro" id="IPR020841">
    <property type="entry name" value="PKS_Beta-ketoAc_synthase_dom"/>
</dbReference>
<evidence type="ECO:0000256" key="4">
    <source>
        <dbReference type="ARBA" id="ARBA00022553"/>
    </source>
</evidence>
<dbReference type="InterPro" id="IPR049551">
    <property type="entry name" value="PKS_DH_C"/>
</dbReference>
<dbReference type="InterPro" id="IPR001031">
    <property type="entry name" value="Thioesterase"/>
</dbReference>
<evidence type="ECO:0000256" key="2">
    <source>
        <dbReference type="ARBA" id="ARBA00004792"/>
    </source>
</evidence>
<dbReference type="InterPro" id="IPR016035">
    <property type="entry name" value="Acyl_Trfase/lysoPLipase"/>
</dbReference>
<dbReference type="GO" id="GO:0004315">
    <property type="term" value="F:3-oxoacyl-[acyl-carrier-protein] synthase activity"/>
    <property type="evidence" value="ECO:0007669"/>
    <property type="project" value="InterPro"/>
</dbReference>
<dbReference type="Pfam" id="PF16197">
    <property type="entry name" value="KAsynt_C_assoc"/>
    <property type="match status" value="1"/>
</dbReference>
<keyword evidence="4" id="KW-0597">Phosphoprotein</keyword>
<dbReference type="InterPro" id="IPR014031">
    <property type="entry name" value="Ketoacyl_synth_C"/>
</dbReference>
<dbReference type="SMART" id="SM00822">
    <property type="entry name" value="PKS_KR"/>
    <property type="match status" value="1"/>
</dbReference>
<feature type="domain" description="PKS/mFAS DH" evidence="13">
    <location>
        <begin position="932"/>
        <end position="1195"/>
    </location>
</feature>
<dbReference type="Gene3D" id="3.40.47.10">
    <property type="match status" value="1"/>
</dbReference>
<dbReference type="Pfam" id="PF08659">
    <property type="entry name" value="KR"/>
    <property type="match status" value="1"/>
</dbReference>
<keyword evidence="7" id="KW-0511">Multifunctional enzyme</keyword>
<dbReference type="SMART" id="SM00825">
    <property type="entry name" value="PKS_KS"/>
    <property type="match status" value="1"/>
</dbReference>
<feature type="domain" description="Ketosynthase family 3 (KS3)" evidence="12">
    <location>
        <begin position="32"/>
        <end position="454"/>
    </location>
</feature>
<feature type="region of interest" description="C-terminal hotdog fold" evidence="9">
    <location>
        <begin position="1063"/>
        <end position="1195"/>
    </location>
</feature>
<dbReference type="Gene3D" id="3.30.70.3290">
    <property type="match status" value="1"/>
</dbReference>
<dbReference type="Gene3D" id="3.40.50.720">
    <property type="entry name" value="NAD(P)-binding Rossmann-like Domain"/>
    <property type="match status" value="1"/>
</dbReference>
<dbReference type="InterPro" id="IPR042104">
    <property type="entry name" value="PKS_dehydratase_sf"/>
</dbReference>
<feature type="active site" description="Proton donor; for dehydratase activity" evidence="9">
    <location>
        <position position="1122"/>
    </location>
</feature>
<dbReference type="InterPro" id="IPR020806">
    <property type="entry name" value="PKS_PP-bd"/>
</dbReference>
<dbReference type="SMART" id="SM00826">
    <property type="entry name" value="PKS_DH"/>
    <property type="match status" value="1"/>
</dbReference>
<dbReference type="PROSITE" id="PS00606">
    <property type="entry name" value="KS3_1"/>
    <property type="match status" value="1"/>
</dbReference>
<evidence type="ECO:0000256" key="7">
    <source>
        <dbReference type="ARBA" id="ARBA00023268"/>
    </source>
</evidence>
<evidence type="ECO:0000313" key="15">
    <source>
        <dbReference type="Proteomes" id="UP000477722"/>
    </source>
</evidence>
<dbReference type="GO" id="GO:0006633">
    <property type="term" value="P:fatty acid biosynthetic process"/>
    <property type="evidence" value="ECO:0007669"/>
    <property type="project" value="InterPro"/>
</dbReference>
<dbReference type="SMART" id="SM00827">
    <property type="entry name" value="PKS_AT"/>
    <property type="match status" value="1"/>
</dbReference>
<evidence type="ECO:0000259" key="13">
    <source>
        <dbReference type="PROSITE" id="PS52019"/>
    </source>
</evidence>
<evidence type="ECO:0000259" key="12">
    <source>
        <dbReference type="PROSITE" id="PS52004"/>
    </source>
</evidence>
<sequence>MDNEKLLGYLKRASVDLHEANERIRELEAGAREPIAITGMACRLPGGVSTPEQLFDLVAAGRDAVAALPGDRQWGDLFDPDPDAPGKTYVREGGFLYDAADFDAAFFDVSPREALAIDPQQRLLLELTWEAFERAGIAPPAVRGSRTGVFAGVMYNDYASRLRAVPPEAEGHIGTASAGSVASGRVAYAFGLRGPAVSVDTACSSSLVALHLASQALRQGDCTMALAGGVALMAAPGPLIEYSRQRGLARDGRCKAFADSADGTSLAEGAAMLLLERLSDAERNGHPVLAVIRGSAVNQDGASNGLTAPNGPSQESVIRQALENARLEPTDVDLVEAHGTGTALGDPIEAQALLATYGRDRDEPLWLGSLKSNIGHTQAAAGAAGLIKTVMSMRHGVLPRTLHVRQPTTQVDWTAGRVELLTEQRAWPDTGRARRAAVSSFGVSGTNAHVILEHRAAPETAARTPAPDGAATDGAAPEQAVPEDDPVPWVLSAKSQPALREQAARLLPVAGTHPAADIGHSLASGRALFKHRAVVVGRNPEEFRSGLRAIASGDLADHADHAVTGTARGGPVCFVFPGQGSEWLGMATELIDQSPVFARRMAECAGAVEPLVNWKLTDALHDPALLERIDMLQPTRWAVMVSLAAVWESRGVSPSAVVGTSQGEVAAASVAGALTLEEGARVVVVRSRLLAERIAGHGSTASAALSKEEAEDRLRDHPGVSIAGVNGPRSVLVSGDTDGVRAFVDACTAGGVRSQVVVSNVSSHCSQMDQLHDDLLAGLGPLRPAATDVALYSSVRAAEVDGRELDAHYWFANLRRPILLHDTVGAMLDAGIGVFIEVSPHPVLTAGIQECAEDRGADASVVPTLRRDEGGLRRLRLSLGRAWACGAPVTWPFPGARHVGLPTYPFQRTAYWLADTGAPEHHPGAGLDSSGHPLLPAAVDLGPDGCLLTGSLGPTGWLADHMVAGHTVVPGTALVEMAVAAGRRAGTGRLAELTIPVPMVLPESGATAVSVRVGSADDSGARPVTISSRAAGSDAWTLHAEGLLADEAQEDGDSLAAWPPAGARPIDITGMYERMSGAGVHYGPAFRGLRSAWRHGDDILAEVALPDEDPVDGFASHPALLDAALHALAVDRTDVQLPFTWSDVAVHRPAGHRARVRIRGAGADTASVLVADHTGQPAVTVGSLVTRPPAPDSLSPRAHTRDALYRVLWKPVTGTAAHTPVAPVRPGSVSEALRLVQAHLTSDDTTELVVLTSEETAGVRGLLRAAQSEHPGRFQLVDCAEQDEDLLPSAVSVGEPEVAIRGGVPHVRRLARVLEAGQRQPGFDPDGTVLITGGTGVLGGLVARHLVARHGVRHLLLVGRGGRADVADIEADVSVAACDVSDRDEVRRTLAGIPDDHPLTAVFHLAGALADTVVESLTPEDLTTALRPKADAAWILHELTREVPLSAFVLFSSAAGVLGGPGQANYAAANTALDALAAHRRETGLPAQSLAWGLWEPPTGMNEHVTAEGRAQIGRTGVDALSVSEGLALLDWSLALDEPLLVPIRLNTAAMRGLPAPPLFEDILGGRRSERAAAPDQQWRERLGAAPESDRGRLAGELVAATAAAVLGYDRSAELPADKDFLELGFDSLTAIEFRNRINDATGLRLPAGAIFQHRTREALADAILARIRPAAHTAAPADTLLSLFQNACETGEINGMLAVLREASRYRPAFGDLDDLGEIGPLPGAERLGPPADGLRAVCLPSVIAPAGSYQYARFAAALRGRMDVRVQPHPGYAEPEPLPATREAAVRAQAQAVRNAAGDGPFVVVGYSAGGWVAHAVARELARTGPVPLALVLIDTYVPGNPIGGALLNAMVRGLYLTPDSATDGLLTGTQLTAMGGYIRLFDGWEPGNLDVPTLFVRPEECVPGGVADPSDEWRAVWELPHRDITAQGDHFSMMEKHVESTANAVYECLMSLLGGMGEER</sequence>
<gene>
    <name evidence="14" type="ORF">G5C65_02440</name>
</gene>
<dbReference type="SUPFAM" id="SSF52151">
    <property type="entry name" value="FabD/lysophospholipase-like"/>
    <property type="match status" value="1"/>
</dbReference>
<keyword evidence="5 14" id="KW-0808">Transferase</keyword>
<dbReference type="PANTHER" id="PTHR43775:SF51">
    <property type="entry name" value="INACTIVE PHENOLPHTHIOCEROL SYNTHESIS POLYKETIDE SYNTHASE TYPE I PKS1-RELATED"/>
    <property type="match status" value="1"/>
</dbReference>
<dbReference type="SMART" id="SM01294">
    <property type="entry name" value="PKS_PP_betabranch"/>
    <property type="match status" value="1"/>
</dbReference>
<dbReference type="SMART" id="SM00823">
    <property type="entry name" value="PKS_PP"/>
    <property type="match status" value="1"/>
</dbReference>
<dbReference type="InterPro" id="IPR009081">
    <property type="entry name" value="PP-bd_ACP"/>
</dbReference>
<feature type="region of interest" description="N-terminal hotdog fold" evidence="9">
    <location>
        <begin position="932"/>
        <end position="1051"/>
    </location>
</feature>
<dbReference type="Pfam" id="PF00698">
    <property type="entry name" value="Acyl_transf_1"/>
    <property type="match status" value="1"/>
</dbReference>
<dbReference type="Gene3D" id="1.10.1200.10">
    <property type="entry name" value="ACP-like"/>
    <property type="match status" value="1"/>
</dbReference>
<name>A0A6G4WRH7_9ACTN</name>
<dbReference type="Pfam" id="PF00109">
    <property type="entry name" value="ketoacyl-synt"/>
    <property type="match status" value="1"/>
</dbReference>
<evidence type="ECO:0000256" key="1">
    <source>
        <dbReference type="ARBA" id="ARBA00001957"/>
    </source>
</evidence>
<evidence type="ECO:0000259" key="11">
    <source>
        <dbReference type="PROSITE" id="PS50075"/>
    </source>
</evidence>
<dbReference type="SUPFAM" id="SSF51735">
    <property type="entry name" value="NAD(P)-binding Rossmann-fold domains"/>
    <property type="match status" value="2"/>
</dbReference>
<feature type="active site" description="Proton acceptor; for dehydratase activity" evidence="9">
    <location>
        <position position="961"/>
    </location>
</feature>
<dbReference type="InterPro" id="IPR016036">
    <property type="entry name" value="Malonyl_transacylase_ACP-bd"/>
</dbReference>
<feature type="region of interest" description="Disordered" evidence="10">
    <location>
        <begin position="458"/>
        <end position="485"/>
    </location>
</feature>
<dbReference type="Pfam" id="PF21089">
    <property type="entry name" value="PKS_DH_N"/>
    <property type="match status" value="1"/>
</dbReference>
<dbReference type="Pfam" id="PF00550">
    <property type="entry name" value="PP-binding"/>
    <property type="match status" value="1"/>
</dbReference>
<dbReference type="InterPro" id="IPR020807">
    <property type="entry name" value="PKS_DH"/>
</dbReference>
<dbReference type="SUPFAM" id="SSF55048">
    <property type="entry name" value="Probable ACP-binding domain of malonyl-CoA ACP transacylase"/>
    <property type="match status" value="1"/>
</dbReference>
<dbReference type="Gene3D" id="3.40.366.10">
    <property type="entry name" value="Malonyl-Coenzyme A Acyl Carrier Protein, domain 2"/>
    <property type="match status" value="1"/>
</dbReference>
<dbReference type="PROSITE" id="PS52019">
    <property type="entry name" value="PKS_MFAS_DH"/>
    <property type="match status" value="1"/>
</dbReference>
<dbReference type="PROSITE" id="PS52004">
    <property type="entry name" value="KS3_2"/>
    <property type="match status" value="1"/>
</dbReference>
<feature type="compositionally biased region" description="Low complexity" evidence="10">
    <location>
        <begin position="458"/>
        <end position="477"/>
    </location>
</feature>
<organism evidence="14 15">
    <name type="scientific">Streptomyces boncukensis</name>
    <dbReference type="NCBI Taxonomy" id="2711219"/>
    <lineage>
        <taxon>Bacteria</taxon>
        <taxon>Bacillati</taxon>
        <taxon>Actinomycetota</taxon>
        <taxon>Actinomycetes</taxon>
        <taxon>Kitasatosporales</taxon>
        <taxon>Streptomycetaceae</taxon>
        <taxon>Streptomyces</taxon>
    </lineage>
</organism>
<dbReference type="InterPro" id="IPR036736">
    <property type="entry name" value="ACP-like_sf"/>
</dbReference>
<dbReference type="InterPro" id="IPR057326">
    <property type="entry name" value="KR_dom"/>
</dbReference>
<dbReference type="CDD" id="cd00833">
    <property type="entry name" value="PKS"/>
    <property type="match status" value="1"/>
</dbReference>
<dbReference type="SUPFAM" id="SSF53901">
    <property type="entry name" value="Thiolase-like"/>
    <property type="match status" value="1"/>
</dbReference>
<dbReference type="Gene3D" id="3.10.129.110">
    <property type="entry name" value="Polyketide synthase dehydratase"/>
    <property type="match status" value="1"/>
</dbReference>
<dbReference type="PROSITE" id="PS50075">
    <property type="entry name" value="CARRIER"/>
    <property type="match status" value="1"/>
</dbReference>
<dbReference type="InterPro" id="IPR016039">
    <property type="entry name" value="Thiolase-like"/>
</dbReference>
<dbReference type="InterPro" id="IPR020802">
    <property type="entry name" value="TesA-like"/>
</dbReference>
<dbReference type="InterPro" id="IPR050091">
    <property type="entry name" value="PKS_NRPS_Biosynth_Enz"/>
</dbReference>
<dbReference type="InterPro" id="IPR018201">
    <property type="entry name" value="Ketoacyl_synth_AS"/>
</dbReference>
<feature type="domain" description="Carrier" evidence="11">
    <location>
        <begin position="1593"/>
        <end position="1668"/>
    </location>
</feature>
<proteinExistence type="predicted"/>
<dbReference type="PANTHER" id="PTHR43775">
    <property type="entry name" value="FATTY ACID SYNTHASE"/>
    <property type="match status" value="1"/>
</dbReference>
<dbReference type="InterPro" id="IPR014043">
    <property type="entry name" value="Acyl_transferase_dom"/>
</dbReference>
<dbReference type="InterPro" id="IPR036291">
    <property type="entry name" value="NAD(P)-bd_dom_sf"/>
</dbReference>
<comment type="pathway">
    <text evidence="2">Antibiotic biosynthesis.</text>
</comment>
<dbReference type="GO" id="GO:0033068">
    <property type="term" value="P:macrolide biosynthetic process"/>
    <property type="evidence" value="ECO:0007669"/>
    <property type="project" value="UniProtKB-ARBA"/>
</dbReference>
<accession>A0A6G4WRH7</accession>
<protein>
    <submittedName>
        <fullName evidence="14">Acyltransferase domain-containing protein</fullName>
    </submittedName>
</protein>
<evidence type="ECO:0000256" key="6">
    <source>
        <dbReference type="ARBA" id="ARBA00023194"/>
    </source>
</evidence>
<dbReference type="SUPFAM" id="SSF53474">
    <property type="entry name" value="alpha/beta-Hydrolases"/>
    <property type="match status" value="1"/>
</dbReference>
<dbReference type="Gene3D" id="3.40.50.1820">
    <property type="entry name" value="alpha/beta hydrolase"/>
    <property type="match status" value="1"/>
</dbReference>
<dbReference type="Pfam" id="PF02801">
    <property type="entry name" value="Ketoacyl-synt_C"/>
    <property type="match status" value="1"/>
</dbReference>